<feature type="compositionally biased region" description="Polar residues" evidence="6">
    <location>
        <begin position="82"/>
        <end position="91"/>
    </location>
</feature>
<name>A0A7J7E026_TRIWF</name>
<feature type="compositionally biased region" description="Polar residues" evidence="6">
    <location>
        <begin position="178"/>
        <end position="187"/>
    </location>
</feature>
<gene>
    <name evidence="8" type="ORF">HS088_TW02G00946</name>
</gene>
<dbReference type="GO" id="GO:0003700">
    <property type="term" value="F:DNA-binding transcription factor activity"/>
    <property type="evidence" value="ECO:0007669"/>
    <property type="project" value="InterPro"/>
</dbReference>
<keyword evidence="3" id="KW-0238">DNA-binding</keyword>
<keyword evidence="2" id="KW-0805">Transcription regulation</keyword>
<evidence type="ECO:0000259" key="7">
    <source>
        <dbReference type="PROSITE" id="PS51032"/>
    </source>
</evidence>
<evidence type="ECO:0000256" key="5">
    <source>
        <dbReference type="ARBA" id="ARBA00023242"/>
    </source>
</evidence>
<dbReference type="InterPro" id="IPR001471">
    <property type="entry name" value="AP2/ERF_dom"/>
</dbReference>
<comment type="subcellular location">
    <subcellularLocation>
        <location evidence="1">Nucleus</location>
    </subcellularLocation>
</comment>
<dbReference type="EMBL" id="JAAARO010000002">
    <property type="protein sequence ID" value="KAF5751927.1"/>
    <property type="molecule type" value="Genomic_DNA"/>
</dbReference>
<dbReference type="InterPro" id="IPR036955">
    <property type="entry name" value="AP2/ERF_dom_sf"/>
</dbReference>
<dbReference type="PRINTS" id="PR00367">
    <property type="entry name" value="ETHRSPELEMNT"/>
</dbReference>
<evidence type="ECO:0000256" key="1">
    <source>
        <dbReference type="ARBA" id="ARBA00004123"/>
    </source>
</evidence>
<evidence type="ECO:0000256" key="6">
    <source>
        <dbReference type="SAM" id="MobiDB-lite"/>
    </source>
</evidence>
<dbReference type="Proteomes" id="UP000593562">
    <property type="component" value="Unassembled WGS sequence"/>
</dbReference>
<dbReference type="PROSITE" id="PS51032">
    <property type="entry name" value="AP2_ERF"/>
    <property type="match status" value="1"/>
</dbReference>
<keyword evidence="5" id="KW-0539">Nucleus</keyword>
<feature type="compositionally biased region" description="Polar residues" evidence="6">
    <location>
        <begin position="99"/>
        <end position="112"/>
    </location>
</feature>
<proteinExistence type="predicted"/>
<evidence type="ECO:0000313" key="8">
    <source>
        <dbReference type="EMBL" id="KAF5751927.1"/>
    </source>
</evidence>
<dbReference type="PANTHER" id="PTHR31194:SF62">
    <property type="entry name" value="ETHYLENE-RESPONSIVE TRANSCRIPTION FACTOR ERF118"/>
    <property type="match status" value="1"/>
</dbReference>
<feature type="compositionally biased region" description="Low complexity" evidence="6">
    <location>
        <begin position="188"/>
        <end position="207"/>
    </location>
</feature>
<evidence type="ECO:0000313" key="9">
    <source>
        <dbReference type="Proteomes" id="UP000593562"/>
    </source>
</evidence>
<evidence type="ECO:0000256" key="3">
    <source>
        <dbReference type="ARBA" id="ARBA00023125"/>
    </source>
</evidence>
<dbReference type="CDD" id="cd00018">
    <property type="entry name" value="AP2"/>
    <property type="match status" value="1"/>
</dbReference>
<feature type="region of interest" description="Disordered" evidence="6">
    <location>
        <begin position="76"/>
        <end position="117"/>
    </location>
</feature>
<comment type="caution">
    <text evidence="8">The sequence shown here is derived from an EMBL/GenBank/DDBJ whole genome shotgun (WGS) entry which is preliminary data.</text>
</comment>
<feature type="region of interest" description="Disordered" evidence="6">
    <location>
        <begin position="1"/>
        <end position="20"/>
    </location>
</feature>
<dbReference type="OrthoDB" id="1917565at2759"/>
<accession>A0A7J7E026</accession>
<keyword evidence="9" id="KW-1185">Reference proteome</keyword>
<dbReference type="InParanoid" id="A0A7J7E026"/>
<dbReference type="SMART" id="SM00380">
    <property type="entry name" value="AP2"/>
    <property type="match status" value="1"/>
</dbReference>
<feature type="domain" description="AP2/ERF" evidence="7">
    <location>
        <begin position="114"/>
        <end position="180"/>
    </location>
</feature>
<protein>
    <submittedName>
        <fullName evidence="8">AP2 domain-containing transcription factor family protein</fullName>
    </submittedName>
</protein>
<evidence type="ECO:0000256" key="4">
    <source>
        <dbReference type="ARBA" id="ARBA00023163"/>
    </source>
</evidence>
<feature type="region of interest" description="Disordered" evidence="6">
    <location>
        <begin position="171"/>
        <end position="212"/>
    </location>
</feature>
<dbReference type="AlphaFoldDB" id="A0A7J7E026"/>
<evidence type="ECO:0000256" key="2">
    <source>
        <dbReference type="ARBA" id="ARBA00023015"/>
    </source>
</evidence>
<reference evidence="8 9" key="1">
    <citation type="journal article" date="2020" name="Nat. Commun.">
        <title>Genome of Tripterygium wilfordii and identification of cytochrome P450 involved in triptolide biosynthesis.</title>
        <authorList>
            <person name="Tu L."/>
            <person name="Su P."/>
            <person name="Zhang Z."/>
            <person name="Gao L."/>
            <person name="Wang J."/>
            <person name="Hu T."/>
            <person name="Zhou J."/>
            <person name="Zhang Y."/>
            <person name="Zhao Y."/>
            <person name="Liu Y."/>
            <person name="Song Y."/>
            <person name="Tong Y."/>
            <person name="Lu Y."/>
            <person name="Yang J."/>
            <person name="Xu C."/>
            <person name="Jia M."/>
            <person name="Peters R.J."/>
            <person name="Huang L."/>
            <person name="Gao W."/>
        </authorList>
    </citation>
    <scope>NUCLEOTIDE SEQUENCE [LARGE SCALE GENOMIC DNA]</scope>
    <source>
        <strain evidence="9">cv. XIE 37</strain>
        <tissue evidence="8">Leaf</tissue>
    </source>
</reference>
<dbReference type="FunCoup" id="A0A7J7E026">
    <property type="interactions" value="1065"/>
</dbReference>
<dbReference type="GO" id="GO:0003677">
    <property type="term" value="F:DNA binding"/>
    <property type="evidence" value="ECO:0007669"/>
    <property type="project" value="UniProtKB-KW"/>
</dbReference>
<sequence>MPGPMIQSSDKNKSKMARPWLPEDCKVRKIRVFCNDPYATDSSSSEDEAIITEKKPKSKRYMSEINLPLVIVPGSTCFEPDGSSQDSNTKISLKRQRALSKTPNSTPTSQASARRVGIRRRKWGKWAAEIRDPFTKGRKWLGTFNTPEEAARAYDAKKLEYESMKKEAAAASTDKGMNMSSSVAPCQSSNHNSSSASAEDSESALSHTSPSSVLELDSSVSNLNTKPTKCDDSITECFDANSVMDLEIPADFGFIDEPLLSTPIDQDMSFGPEFDRLFVDDWRLFDNFCSMEDLSICGIEDEEASELPDYDFDFCTEDIGFPDDRAAPLDIKCL</sequence>
<keyword evidence="4" id="KW-0804">Transcription</keyword>
<dbReference type="PANTHER" id="PTHR31194">
    <property type="entry name" value="SHN SHINE , DNA BINDING / TRANSCRIPTION FACTOR"/>
    <property type="match status" value="1"/>
</dbReference>
<dbReference type="Gene3D" id="3.30.730.10">
    <property type="entry name" value="AP2/ERF domain"/>
    <property type="match status" value="1"/>
</dbReference>
<dbReference type="InterPro" id="IPR016177">
    <property type="entry name" value="DNA-bd_dom_sf"/>
</dbReference>
<dbReference type="InterPro" id="IPR050913">
    <property type="entry name" value="AP2/ERF_ERF"/>
</dbReference>
<organism evidence="8 9">
    <name type="scientific">Tripterygium wilfordii</name>
    <name type="common">Thunder God vine</name>
    <dbReference type="NCBI Taxonomy" id="458696"/>
    <lineage>
        <taxon>Eukaryota</taxon>
        <taxon>Viridiplantae</taxon>
        <taxon>Streptophyta</taxon>
        <taxon>Embryophyta</taxon>
        <taxon>Tracheophyta</taxon>
        <taxon>Spermatophyta</taxon>
        <taxon>Magnoliopsida</taxon>
        <taxon>eudicotyledons</taxon>
        <taxon>Gunneridae</taxon>
        <taxon>Pentapetalae</taxon>
        <taxon>rosids</taxon>
        <taxon>fabids</taxon>
        <taxon>Celastrales</taxon>
        <taxon>Celastraceae</taxon>
        <taxon>Tripterygium</taxon>
    </lineage>
</organism>
<dbReference type="SUPFAM" id="SSF54171">
    <property type="entry name" value="DNA-binding domain"/>
    <property type="match status" value="1"/>
</dbReference>
<dbReference type="Pfam" id="PF00847">
    <property type="entry name" value="AP2"/>
    <property type="match status" value="1"/>
</dbReference>
<dbReference type="GO" id="GO:0005634">
    <property type="term" value="C:nucleus"/>
    <property type="evidence" value="ECO:0007669"/>
    <property type="project" value="UniProtKB-SubCell"/>
</dbReference>